<protein>
    <recommendedName>
        <fullName evidence="4">Histone acetyltransferase type B catalytic subunit</fullName>
        <ecNumber evidence="3">2.3.1.48</ecNumber>
    </recommendedName>
</protein>
<dbReference type="Gene3D" id="1.10.10.390">
    <property type="match status" value="1"/>
</dbReference>
<sequence length="370" mass="43803">MTYQVFGDREIIFGYQDLKVQLFYSAGCLETYLGMTYTEKVNAEYEGVEADEVLTKIAAKLAPNVHYSLTNFTNALSKDDTFTPHGKLIHSFSLNDKGTTRRFEVYKADMNYKGFKEYHQRIQTFLLWYIDAALFIDIDDDRWQYFNIFEKYTTSVGTSRYATIGFATVYRYYAYPQHIRPRIAQFLILPPFRRMGLGTHLLQAIYREYIARNEVKDITVESPSDVFQRLRNYVDALNCSTLPSFKPEHLKKGFDTEMVIEAREKLRINKKQARIVYEILRLRATNVANAEEYRAYRLDVKNRLNIPFKRKQNEEAKIERALRSEDKRTYTSDNGLPSEEQRKEILEKEYRILEDEYKTIIKRLEYATDL</sequence>
<evidence type="ECO:0000313" key="14">
    <source>
        <dbReference type="Proteomes" id="UP000000311"/>
    </source>
</evidence>
<keyword evidence="9" id="KW-0012">Acyltransferase</keyword>
<dbReference type="EMBL" id="GL434492">
    <property type="protein sequence ID" value="EFN74844.1"/>
    <property type="molecule type" value="Genomic_DNA"/>
</dbReference>
<dbReference type="GO" id="GO:0000781">
    <property type="term" value="C:chromosome, telomeric region"/>
    <property type="evidence" value="ECO:0007669"/>
    <property type="project" value="GOC"/>
</dbReference>
<comment type="catalytic activity">
    <reaction evidence="10">
        <text>L-lysyl-[protein] + acetyl-CoA = N(6)-acetyl-L-lysyl-[protein] + CoA + H(+)</text>
        <dbReference type="Rhea" id="RHEA:45948"/>
        <dbReference type="Rhea" id="RHEA-COMP:9752"/>
        <dbReference type="Rhea" id="RHEA-COMP:10731"/>
        <dbReference type="ChEBI" id="CHEBI:15378"/>
        <dbReference type="ChEBI" id="CHEBI:29969"/>
        <dbReference type="ChEBI" id="CHEBI:57287"/>
        <dbReference type="ChEBI" id="CHEBI:57288"/>
        <dbReference type="ChEBI" id="CHEBI:61930"/>
        <dbReference type="EC" id="2.3.1.48"/>
    </reaction>
</comment>
<keyword evidence="11" id="KW-0175">Coiled coil</keyword>
<evidence type="ECO:0000256" key="8">
    <source>
        <dbReference type="ARBA" id="ARBA00023242"/>
    </source>
</evidence>
<evidence type="ECO:0000256" key="1">
    <source>
        <dbReference type="ARBA" id="ARBA00004123"/>
    </source>
</evidence>
<feature type="coiled-coil region" evidence="11">
    <location>
        <begin position="336"/>
        <end position="363"/>
    </location>
</feature>
<dbReference type="InterPro" id="IPR037113">
    <property type="entry name" value="Hat1_N_sf"/>
</dbReference>
<evidence type="ECO:0000256" key="11">
    <source>
        <dbReference type="SAM" id="Coils"/>
    </source>
</evidence>
<dbReference type="InterPro" id="IPR019467">
    <property type="entry name" value="Hat1_N"/>
</dbReference>
<dbReference type="GO" id="GO:0031509">
    <property type="term" value="P:subtelomeric heterochromatin formation"/>
    <property type="evidence" value="ECO:0007669"/>
    <property type="project" value="InterPro"/>
</dbReference>
<dbReference type="Gene3D" id="3.90.360.10">
    <property type="entry name" value="Histone acetyl transferase 1 (HAT1), N-terminal domain"/>
    <property type="match status" value="1"/>
</dbReference>
<dbReference type="Pfam" id="PF10394">
    <property type="entry name" value="Hat1_N"/>
    <property type="match status" value="1"/>
</dbReference>
<dbReference type="PANTHER" id="PTHR12046">
    <property type="entry name" value="HISTONE ACETYLTRANSFERASE TYPE B CATALYTIC SUBUNIT"/>
    <property type="match status" value="1"/>
</dbReference>
<evidence type="ECO:0000256" key="3">
    <source>
        <dbReference type="ARBA" id="ARBA00013184"/>
    </source>
</evidence>
<dbReference type="GO" id="GO:0042393">
    <property type="term" value="F:histone binding"/>
    <property type="evidence" value="ECO:0007669"/>
    <property type="project" value="InterPro"/>
</dbReference>
<dbReference type="InterPro" id="IPR016181">
    <property type="entry name" value="Acyl_CoA_acyltransferase"/>
</dbReference>
<comment type="similarity">
    <text evidence="2">Belongs to the HAT1 family.</text>
</comment>
<dbReference type="EC" id="2.3.1.48" evidence="3"/>
<dbReference type="AlphaFoldDB" id="E1ZVD4"/>
<dbReference type="Pfam" id="PF21183">
    <property type="entry name" value="HAT1_C"/>
    <property type="match status" value="1"/>
</dbReference>
<dbReference type="GO" id="GO:0006281">
    <property type="term" value="P:DNA repair"/>
    <property type="evidence" value="ECO:0007669"/>
    <property type="project" value="UniProtKB-KW"/>
</dbReference>
<proteinExistence type="inferred from homology"/>
<evidence type="ECO:0000313" key="13">
    <source>
        <dbReference type="EMBL" id="EFN74844.1"/>
    </source>
</evidence>
<evidence type="ECO:0000256" key="7">
    <source>
        <dbReference type="ARBA" id="ARBA00023204"/>
    </source>
</evidence>
<keyword evidence="8" id="KW-0539">Nucleus</keyword>
<evidence type="ECO:0000256" key="2">
    <source>
        <dbReference type="ARBA" id="ARBA00010543"/>
    </source>
</evidence>
<dbReference type="InterPro" id="IPR017380">
    <property type="entry name" value="Hist_AcTrfase_B-typ_cat-su"/>
</dbReference>
<dbReference type="PROSITE" id="PS51186">
    <property type="entry name" value="GNAT"/>
    <property type="match status" value="1"/>
</dbReference>
<dbReference type="Pfam" id="PF00583">
    <property type="entry name" value="Acetyltransf_1"/>
    <property type="match status" value="1"/>
</dbReference>
<dbReference type="OMA" id="WTCDAND"/>
<dbReference type="SUPFAM" id="SSF55729">
    <property type="entry name" value="Acyl-CoA N-acyltransferases (Nat)"/>
    <property type="match status" value="1"/>
</dbReference>
<name>E1ZVD4_CAMFO</name>
<dbReference type="InterPro" id="IPR013523">
    <property type="entry name" value="Hist_AcTrfase_HAT1_C"/>
</dbReference>
<feature type="domain" description="N-acetyltransferase" evidence="12">
    <location>
        <begin position="110"/>
        <end position="283"/>
    </location>
</feature>
<keyword evidence="14" id="KW-1185">Reference proteome</keyword>
<dbReference type="GO" id="GO:0005634">
    <property type="term" value="C:nucleus"/>
    <property type="evidence" value="ECO:0007669"/>
    <property type="project" value="UniProtKB-SubCell"/>
</dbReference>
<dbReference type="Gene3D" id="3.40.630.30">
    <property type="match status" value="1"/>
</dbReference>
<keyword evidence="6" id="KW-0227">DNA damage</keyword>
<keyword evidence="5 13" id="KW-0808">Transferase</keyword>
<gene>
    <name evidence="13" type="ORF">EAG_06333</name>
</gene>
<evidence type="ECO:0000256" key="5">
    <source>
        <dbReference type="ARBA" id="ARBA00022679"/>
    </source>
</evidence>
<accession>E1ZVD4</accession>
<evidence type="ECO:0000256" key="10">
    <source>
        <dbReference type="ARBA" id="ARBA00048017"/>
    </source>
</evidence>
<dbReference type="STRING" id="104421.E1ZVD4"/>
<evidence type="ECO:0000256" key="9">
    <source>
        <dbReference type="ARBA" id="ARBA00023315"/>
    </source>
</evidence>
<dbReference type="FunCoup" id="E1ZVD4">
    <property type="interactions" value="2007"/>
</dbReference>
<evidence type="ECO:0000256" key="4">
    <source>
        <dbReference type="ARBA" id="ARBA00021268"/>
    </source>
</evidence>
<dbReference type="GO" id="GO:0004402">
    <property type="term" value="F:histone acetyltransferase activity"/>
    <property type="evidence" value="ECO:0007669"/>
    <property type="project" value="InterPro"/>
</dbReference>
<dbReference type="InterPro" id="IPR048776">
    <property type="entry name" value="HAT1_C"/>
</dbReference>
<dbReference type="CDD" id="cd04301">
    <property type="entry name" value="NAT_SF"/>
    <property type="match status" value="1"/>
</dbReference>
<evidence type="ECO:0000256" key="6">
    <source>
        <dbReference type="ARBA" id="ARBA00022763"/>
    </source>
</evidence>
<evidence type="ECO:0000259" key="12">
    <source>
        <dbReference type="PROSITE" id="PS51186"/>
    </source>
</evidence>
<dbReference type="Proteomes" id="UP000000311">
    <property type="component" value="Unassembled WGS sequence"/>
</dbReference>
<reference evidence="13 14" key="1">
    <citation type="journal article" date="2010" name="Science">
        <title>Genomic comparison of the ants Camponotus floridanus and Harpegnathos saltator.</title>
        <authorList>
            <person name="Bonasio R."/>
            <person name="Zhang G."/>
            <person name="Ye C."/>
            <person name="Mutti N.S."/>
            <person name="Fang X."/>
            <person name="Qin N."/>
            <person name="Donahue G."/>
            <person name="Yang P."/>
            <person name="Li Q."/>
            <person name="Li C."/>
            <person name="Zhang P."/>
            <person name="Huang Z."/>
            <person name="Berger S.L."/>
            <person name="Reinberg D."/>
            <person name="Wang J."/>
            <person name="Liebig J."/>
        </authorList>
    </citation>
    <scope>NUCLEOTIDE SEQUENCE [LARGE SCALE GENOMIC DNA]</scope>
    <source>
        <strain evidence="14">C129</strain>
    </source>
</reference>
<keyword evidence="7" id="KW-0234">DNA repair</keyword>
<organism evidence="14">
    <name type="scientific">Camponotus floridanus</name>
    <name type="common">Florida carpenter ant</name>
    <dbReference type="NCBI Taxonomy" id="104421"/>
    <lineage>
        <taxon>Eukaryota</taxon>
        <taxon>Metazoa</taxon>
        <taxon>Ecdysozoa</taxon>
        <taxon>Arthropoda</taxon>
        <taxon>Hexapoda</taxon>
        <taxon>Insecta</taxon>
        <taxon>Pterygota</taxon>
        <taxon>Neoptera</taxon>
        <taxon>Endopterygota</taxon>
        <taxon>Hymenoptera</taxon>
        <taxon>Apocrita</taxon>
        <taxon>Aculeata</taxon>
        <taxon>Formicoidea</taxon>
        <taxon>Formicidae</taxon>
        <taxon>Formicinae</taxon>
        <taxon>Camponotus</taxon>
    </lineage>
</organism>
<comment type="subcellular location">
    <subcellularLocation>
        <location evidence="1">Nucleus</location>
    </subcellularLocation>
</comment>
<dbReference type="InterPro" id="IPR000182">
    <property type="entry name" value="GNAT_dom"/>
</dbReference>
<dbReference type="OrthoDB" id="10253098at2759"/>
<dbReference type="InParanoid" id="E1ZVD4"/>